<accession>A0AAX4KNN2</accession>
<evidence type="ECO:0000256" key="1">
    <source>
        <dbReference type="SAM" id="MobiDB-lite"/>
    </source>
</evidence>
<feature type="compositionally biased region" description="Acidic residues" evidence="1">
    <location>
        <begin position="168"/>
        <end position="184"/>
    </location>
</feature>
<feature type="region of interest" description="Disordered" evidence="1">
    <location>
        <begin position="229"/>
        <end position="294"/>
    </location>
</feature>
<dbReference type="KEGG" id="ker:91104719"/>
<dbReference type="InterPro" id="IPR018613">
    <property type="entry name" value="Ccdc97-like"/>
</dbReference>
<protein>
    <recommendedName>
        <fullName evidence="2">CCD97-like C-terminal domain-containing protein</fullName>
    </recommendedName>
</protein>
<name>A0AAX4KNN2_9TREE</name>
<dbReference type="PANTHER" id="PTHR31840:SF1">
    <property type="entry name" value="COILED-COIL DOMAIN-CONTAINING PROTEIN 97"/>
    <property type="match status" value="1"/>
</dbReference>
<dbReference type="Pfam" id="PF09747">
    <property type="entry name" value="CCD97-like_C"/>
    <property type="match status" value="1"/>
</dbReference>
<feature type="domain" description="CCD97-like C-terminal" evidence="2">
    <location>
        <begin position="76"/>
        <end position="255"/>
    </location>
</feature>
<dbReference type="RefSeq" id="XP_066085780.1">
    <property type="nucleotide sequence ID" value="XM_066229683.1"/>
</dbReference>
<feature type="region of interest" description="Disordered" evidence="1">
    <location>
        <begin position="166"/>
        <end position="201"/>
    </location>
</feature>
<dbReference type="GeneID" id="91104719"/>
<evidence type="ECO:0000259" key="2">
    <source>
        <dbReference type="Pfam" id="PF09747"/>
    </source>
</evidence>
<dbReference type="AlphaFoldDB" id="A0AAX4KNN2"/>
<organism evidence="3 4">
    <name type="scientific">Kwoniella europaea PYCC6329</name>
    <dbReference type="NCBI Taxonomy" id="1423913"/>
    <lineage>
        <taxon>Eukaryota</taxon>
        <taxon>Fungi</taxon>
        <taxon>Dikarya</taxon>
        <taxon>Basidiomycota</taxon>
        <taxon>Agaricomycotina</taxon>
        <taxon>Tremellomycetes</taxon>
        <taxon>Tremellales</taxon>
        <taxon>Cryptococcaceae</taxon>
        <taxon>Kwoniella</taxon>
    </lineage>
</organism>
<feature type="compositionally biased region" description="Polar residues" evidence="1">
    <location>
        <begin position="284"/>
        <end position="294"/>
    </location>
</feature>
<dbReference type="InterPro" id="IPR040233">
    <property type="entry name" value="CCD97-like_C"/>
</dbReference>
<feature type="compositionally biased region" description="Basic and acidic residues" evidence="1">
    <location>
        <begin position="232"/>
        <end position="248"/>
    </location>
</feature>
<keyword evidence="4" id="KW-1185">Reference proteome</keyword>
<evidence type="ECO:0000313" key="3">
    <source>
        <dbReference type="EMBL" id="WWD07813.1"/>
    </source>
</evidence>
<proteinExistence type="predicted"/>
<dbReference type="PANTHER" id="PTHR31840">
    <property type="entry name" value="COILED-COIL DOMAIN-CONTAINING PROTEIN 97"/>
    <property type="match status" value="1"/>
</dbReference>
<dbReference type="Proteomes" id="UP001358614">
    <property type="component" value="Chromosome 1"/>
</dbReference>
<reference evidence="3 4" key="1">
    <citation type="submission" date="2024-01" db="EMBL/GenBank/DDBJ databases">
        <title>Comparative genomics of Cryptococcus and Kwoniella reveals pathogenesis evolution and contrasting modes of karyotype evolution via chromosome fusion or intercentromeric recombination.</title>
        <authorList>
            <person name="Coelho M.A."/>
            <person name="David-Palma M."/>
            <person name="Shea T."/>
            <person name="Bowers K."/>
            <person name="McGinley-Smith S."/>
            <person name="Mohammad A.W."/>
            <person name="Gnirke A."/>
            <person name="Yurkov A.M."/>
            <person name="Nowrousian M."/>
            <person name="Sun S."/>
            <person name="Cuomo C.A."/>
            <person name="Heitman J."/>
        </authorList>
    </citation>
    <scope>NUCLEOTIDE SEQUENCE [LARGE SCALE GENOMIC DNA]</scope>
    <source>
        <strain evidence="3 4">PYCC6329</strain>
    </source>
</reference>
<evidence type="ECO:0000313" key="4">
    <source>
        <dbReference type="Proteomes" id="UP001358614"/>
    </source>
</evidence>
<gene>
    <name evidence="3" type="ORF">V865_005918</name>
</gene>
<dbReference type="EMBL" id="CP144089">
    <property type="protein sequence ID" value="WWD07813.1"/>
    <property type="molecule type" value="Genomic_DNA"/>
</dbReference>
<sequence>MSQYPLSPDQVQSILSYLDLPPSDILPLPPIAFLTQHISNLPPSLLQHFTFLTPKQLTSIPTIKHRRLLYATSNPKPSILSVSQGRLRWPLLWERLGGDPFSAINENSQSAIEEEQWVSEGFMNDPNSDREKNQQVKKLGGFLRVLEEERESENVRIAKRMERRLDNQGEEFDDSDSEEEENEDLNGLPGQDARSDKIEVKEDQEEVERLFEKRILEIFLDGMDTIDYTSIDFHEPPGGDPIAMRDEEDRYFDDEEPSRTPNGHDQGAGHESSVHSRLNEDGEQTQNGQGEYDY</sequence>